<dbReference type="AlphaFoldDB" id="A0A0C9WEQ5"/>
<feature type="region of interest" description="Disordered" evidence="1">
    <location>
        <begin position="1"/>
        <end position="65"/>
    </location>
</feature>
<gene>
    <name evidence="2" type="ORF">HYDPIDRAFT_29004</name>
</gene>
<protein>
    <submittedName>
        <fullName evidence="2">Unplaced genomic scaffold scaffold_14, whole genome shotgun sequence</fullName>
    </submittedName>
</protein>
<feature type="compositionally biased region" description="Basic and acidic residues" evidence="1">
    <location>
        <begin position="39"/>
        <end position="51"/>
    </location>
</feature>
<name>A0A0C9WEQ5_9AGAM</name>
<evidence type="ECO:0000256" key="1">
    <source>
        <dbReference type="SAM" id="MobiDB-lite"/>
    </source>
</evidence>
<reference evidence="2 3" key="1">
    <citation type="submission" date="2014-04" db="EMBL/GenBank/DDBJ databases">
        <title>Evolutionary Origins and Diversification of the Mycorrhizal Mutualists.</title>
        <authorList>
            <consortium name="DOE Joint Genome Institute"/>
            <consortium name="Mycorrhizal Genomics Consortium"/>
            <person name="Kohler A."/>
            <person name="Kuo A."/>
            <person name="Nagy L.G."/>
            <person name="Floudas D."/>
            <person name="Copeland A."/>
            <person name="Barry K.W."/>
            <person name="Cichocki N."/>
            <person name="Veneault-Fourrey C."/>
            <person name="LaButti K."/>
            <person name="Lindquist E.A."/>
            <person name="Lipzen A."/>
            <person name="Lundell T."/>
            <person name="Morin E."/>
            <person name="Murat C."/>
            <person name="Riley R."/>
            <person name="Ohm R."/>
            <person name="Sun H."/>
            <person name="Tunlid A."/>
            <person name="Henrissat B."/>
            <person name="Grigoriev I.V."/>
            <person name="Hibbett D.S."/>
            <person name="Martin F."/>
        </authorList>
    </citation>
    <scope>NUCLEOTIDE SEQUENCE [LARGE SCALE GENOMIC DNA]</scope>
    <source>
        <strain evidence="2 3">MD-312</strain>
    </source>
</reference>
<dbReference type="OrthoDB" id="3267821at2759"/>
<sequence length="352" mass="38843">MSDFEDYLDSCEQRSSPPPLSPRRVGIPSSPEMSTPEAADMRPDALGEPEGHNTSTPDEVSAAGPDTQTLEGAAKRPLGLLQYAETQAVAKKLKPEGKTELVKYATAAPATREVMQYAMLLHIAETLPATGKVAAGSWEIPTRVKKNIDKYAFRIVLSPTVAIYSGNPPLKTLMGLVSTKLWGLPKDVRSQDEKWDKLVDHARGCLTQRRSDVKGVIENSIGALGEKKTLDIVALCQKLATYGRVETNINITPQFCARIAYLRQRLQKHPKDSNYWKIVDVNLANMRAKAKNDPTKISKWFASILRDDRNLYGQGREITNEPSDEQKEIDHVLTSGEFVDIDLGAGEDGNDN</sequence>
<organism evidence="2 3">
    <name type="scientific">Hydnomerulius pinastri MD-312</name>
    <dbReference type="NCBI Taxonomy" id="994086"/>
    <lineage>
        <taxon>Eukaryota</taxon>
        <taxon>Fungi</taxon>
        <taxon>Dikarya</taxon>
        <taxon>Basidiomycota</taxon>
        <taxon>Agaricomycotina</taxon>
        <taxon>Agaricomycetes</taxon>
        <taxon>Agaricomycetidae</taxon>
        <taxon>Boletales</taxon>
        <taxon>Boletales incertae sedis</taxon>
        <taxon>Leucogyrophana</taxon>
    </lineage>
</organism>
<dbReference type="Proteomes" id="UP000053820">
    <property type="component" value="Unassembled WGS sequence"/>
</dbReference>
<accession>A0A0C9WEQ5</accession>
<dbReference type="HOGENOM" id="CLU_783385_0_0_1"/>
<keyword evidence="3" id="KW-1185">Reference proteome</keyword>
<evidence type="ECO:0000313" key="3">
    <source>
        <dbReference type="Proteomes" id="UP000053820"/>
    </source>
</evidence>
<dbReference type="EMBL" id="KN839848">
    <property type="protein sequence ID" value="KIJ64116.1"/>
    <property type="molecule type" value="Genomic_DNA"/>
</dbReference>
<evidence type="ECO:0000313" key="2">
    <source>
        <dbReference type="EMBL" id="KIJ64116.1"/>
    </source>
</evidence>
<proteinExistence type="predicted"/>